<dbReference type="Proteomes" id="UP001432027">
    <property type="component" value="Unassembled WGS sequence"/>
</dbReference>
<protein>
    <recommendedName>
        <fullName evidence="4">ShK domain-containing protein</fullName>
    </recommendedName>
</protein>
<proteinExistence type="predicted"/>
<sequence length="148" mass="16224">LLRLLSILSLLSAVHAVVETPCKAKQTIGCDDLATSESCKKIFVDELGQIAPSCYDATNPDFVFSSNCRKTCQLCCQEPQFDCDDEPLPGINCPTADVRPHVLTICLSLTAPPSKTPGICALPIPKSWYSVRRRVECVSRKTVRMLLP</sequence>
<dbReference type="EMBL" id="BTSX01000005">
    <property type="protein sequence ID" value="GMT02328.1"/>
    <property type="molecule type" value="Genomic_DNA"/>
</dbReference>
<dbReference type="AlphaFoldDB" id="A0AAV5U6N8"/>
<evidence type="ECO:0000313" key="3">
    <source>
        <dbReference type="Proteomes" id="UP001432027"/>
    </source>
</evidence>
<keyword evidence="1" id="KW-0732">Signal</keyword>
<evidence type="ECO:0000256" key="1">
    <source>
        <dbReference type="SAM" id="SignalP"/>
    </source>
</evidence>
<keyword evidence="3" id="KW-1185">Reference proteome</keyword>
<organism evidence="2 3">
    <name type="scientific">Pristionchus entomophagus</name>
    <dbReference type="NCBI Taxonomy" id="358040"/>
    <lineage>
        <taxon>Eukaryota</taxon>
        <taxon>Metazoa</taxon>
        <taxon>Ecdysozoa</taxon>
        <taxon>Nematoda</taxon>
        <taxon>Chromadorea</taxon>
        <taxon>Rhabditida</taxon>
        <taxon>Rhabditina</taxon>
        <taxon>Diplogasteromorpha</taxon>
        <taxon>Diplogasteroidea</taxon>
        <taxon>Neodiplogasteridae</taxon>
        <taxon>Pristionchus</taxon>
    </lineage>
</organism>
<feature type="non-terminal residue" evidence="2">
    <location>
        <position position="148"/>
    </location>
</feature>
<name>A0AAV5U6N8_9BILA</name>
<feature type="chain" id="PRO_5043428263" description="ShK domain-containing protein" evidence="1">
    <location>
        <begin position="17"/>
        <end position="148"/>
    </location>
</feature>
<accession>A0AAV5U6N8</accession>
<evidence type="ECO:0008006" key="4">
    <source>
        <dbReference type="Google" id="ProtNLM"/>
    </source>
</evidence>
<comment type="caution">
    <text evidence="2">The sequence shown here is derived from an EMBL/GenBank/DDBJ whole genome shotgun (WGS) entry which is preliminary data.</text>
</comment>
<gene>
    <name evidence="2" type="ORF">PENTCL1PPCAC_24502</name>
</gene>
<evidence type="ECO:0000313" key="2">
    <source>
        <dbReference type="EMBL" id="GMT02328.1"/>
    </source>
</evidence>
<reference evidence="2" key="1">
    <citation type="submission" date="2023-10" db="EMBL/GenBank/DDBJ databases">
        <title>Genome assembly of Pristionchus species.</title>
        <authorList>
            <person name="Yoshida K."/>
            <person name="Sommer R.J."/>
        </authorList>
    </citation>
    <scope>NUCLEOTIDE SEQUENCE</scope>
    <source>
        <strain evidence="2">RS0144</strain>
    </source>
</reference>
<feature type="non-terminal residue" evidence="2">
    <location>
        <position position="1"/>
    </location>
</feature>
<feature type="signal peptide" evidence="1">
    <location>
        <begin position="1"/>
        <end position="16"/>
    </location>
</feature>